<evidence type="ECO:0000256" key="10">
    <source>
        <dbReference type="RuleBase" id="RU351113"/>
    </source>
</evidence>
<keyword evidence="7 10" id="KW-0472">Membrane</keyword>
<dbReference type="AlphaFoldDB" id="A0A8I6TFM2"/>
<feature type="transmembrane region" description="Helical" evidence="10">
    <location>
        <begin position="277"/>
        <end position="302"/>
    </location>
</feature>
<comment type="caution">
    <text evidence="10">Lacks conserved residue(s) required for the propagation of feature annotation.</text>
</comment>
<dbReference type="GO" id="GO:0007165">
    <property type="term" value="P:signal transduction"/>
    <property type="evidence" value="ECO:0007669"/>
    <property type="project" value="UniProtKB-KW"/>
</dbReference>
<dbReference type="Pfam" id="PF02949">
    <property type="entry name" value="7tm_6"/>
    <property type="match status" value="1"/>
</dbReference>
<evidence type="ECO:0000313" key="11">
    <source>
        <dbReference type="EnsemblMetazoa" id="XP_014252575.2"/>
    </source>
</evidence>
<dbReference type="SMR" id="A0A8I6TFM2"/>
<feature type="transmembrane region" description="Helical" evidence="10">
    <location>
        <begin position="33"/>
        <end position="59"/>
    </location>
</feature>
<evidence type="ECO:0000256" key="7">
    <source>
        <dbReference type="ARBA" id="ARBA00023136"/>
    </source>
</evidence>
<evidence type="ECO:0000256" key="5">
    <source>
        <dbReference type="ARBA" id="ARBA00022725"/>
    </source>
</evidence>
<dbReference type="RefSeq" id="XP_014252575.2">
    <property type="nucleotide sequence ID" value="XM_014397089.2"/>
</dbReference>
<dbReference type="OMA" id="DINWLEL"/>
<dbReference type="EnsemblMetazoa" id="XM_014397089.2">
    <property type="protein sequence ID" value="XP_014252575.2"/>
    <property type="gene ID" value="LOC106668397"/>
</dbReference>
<protein>
    <recommendedName>
        <fullName evidence="10">Odorant receptor</fullName>
    </recommendedName>
</protein>
<name>A0A8I6TFM2_CIMLE</name>
<keyword evidence="9 10" id="KW-0807">Transducer</keyword>
<dbReference type="KEGG" id="clec:106668397"/>
<comment type="subcellular location">
    <subcellularLocation>
        <location evidence="1 10">Cell membrane</location>
        <topology evidence="1 10">Multi-pass membrane protein</topology>
    </subcellularLocation>
</comment>
<dbReference type="Proteomes" id="UP000494040">
    <property type="component" value="Unassembled WGS sequence"/>
</dbReference>
<proteinExistence type="inferred from homology"/>
<keyword evidence="12" id="KW-1185">Reference proteome</keyword>
<dbReference type="PANTHER" id="PTHR21137:SF35">
    <property type="entry name" value="ODORANT RECEPTOR 19A-RELATED"/>
    <property type="match status" value="1"/>
</dbReference>
<keyword evidence="3 10" id="KW-0716">Sensory transduction</keyword>
<keyword evidence="8 10" id="KW-0675">Receptor</keyword>
<dbReference type="GO" id="GO:0004984">
    <property type="term" value="F:olfactory receptor activity"/>
    <property type="evidence" value="ECO:0007669"/>
    <property type="project" value="InterPro"/>
</dbReference>
<dbReference type="InterPro" id="IPR004117">
    <property type="entry name" value="7tm6_olfct_rcpt"/>
</dbReference>
<keyword evidence="5 10" id="KW-0552">Olfaction</keyword>
<evidence type="ECO:0000256" key="4">
    <source>
        <dbReference type="ARBA" id="ARBA00022692"/>
    </source>
</evidence>
<dbReference type="PANTHER" id="PTHR21137">
    <property type="entry name" value="ODORANT RECEPTOR"/>
    <property type="match status" value="1"/>
</dbReference>
<accession>A0A8I6TFM2</accession>
<evidence type="ECO:0000256" key="8">
    <source>
        <dbReference type="ARBA" id="ARBA00023170"/>
    </source>
</evidence>
<dbReference type="GO" id="GO:0005549">
    <property type="term" value="F:odorant binding"/>
    <property type="evidence" value="ECO:0007669"/>
    <property type="project" value="InterPro"/>
</dbReference>
<organism evidence="11 12">
    <name type="scientific">Cimex lectularius</name>
    <name type="common">Bed bug</name>
    <name type="synonym">Acanthia lectularia</name>
    <dbReference type="NCBI Taxonomy" id="79782"/>
    <lineage>
        <taxon>Eukaryota</taxon>
        <taxon>Metazoa</taxon>
        <taxon>Ecdysozoa</taxon>
        <taxon>Arthropoda</taxon>
        <taxon>Hexapoda</taxon>
        <taxon>Insecta</taxon>
        <taxon>Pterygota</taxon>
        <taxon>Neoptera</taxon>
        <taxon>Paraneoptera</taxon>
        <taxon>Hemiptera</taxon>
        <taxon>Heteroptera</taxon>
        <taxon>Panheteroptera</taxon>
        <taxon>Cimicomorpha</taxon>
        <taxon>Cimicidae</taxon>
        <taxon>Cimex</taxon>
    </lineage>
</organism>
<dbReference type="GO" id="GO:0005886">
    <property type="term" value="C:plasma membrane"/>
    <property type="evidence" value="ECO:0007669"/>
    <property type="project" value="UniProtKB-SubCell"/>
</dbReference>
<evidence type="ECO:0000256" key="3">
    <source>
        <dbReference type="ARBA" id="ARBA00022606"/>
    </source>
</evidence>
<dbReference type="OrthoDB" id="6623258at2759"/>
<keyword evidence="6 10" id="KW-1133">Transmembrane helix</keyword>
<keyword evidence="4 10" id="KW-0812">Transmembrane</keyword>
<feature type="transmembrane region" description="Helical" evidence="10">
    <location>
        <begin position="308"/>
        <end position="326"/>
    </location>
</feature>
<feature type="transmembrane region" description="Helical" evidence="10">
    <location>
        <begin position="65"/>
        <end position="87"/>
    </location>
</feature>
<evidence type="ECO:0000256" key="1">
    <source>
        <dbReference type="ARBA" id="ARBA00004651"/>
    </source>
</evidence>
<evidence type="ECO:0000256" key="9">
    <source>
        <dbReference type="ARBA" id="ARBA00023224"/>
    </source>
</evidence>
<reference evidence="11" key="1">
    <citation type="submission" date="2022-01" db="UniProtKB">
        <authorList>
            <consortium name="EnsemblMetazoa"/>
        </authorList>
    </citation>
    <scope>IDENTIFICATION</scope>
</reference>
<keyword evidence="2" id="KW-1003">Cell membrane</keyword>
<dbReference type="GeneID" id="106668397"/>
<evidence type="ECO:0000256" key="2">
    <source>
        <dbReference type="ARBA" id="ARBA00022475"/>
    </source>
</evidence>
<evidence type="ECO:0000313" key="12">
    <source>
        <dbReference type="Proteomes" id="UP000494040"/>
    </source>
</evidence>
<evidence type="ECO:0000256" key="6">
    <source>
        <dbReference type="ARBA" id="ARBA00022989"/>
    </source>
</evidence>
<feature type="transmembrane region" description="Helical" evidence="10">
    <location>
        <begin position="128"/>
        <end position="149"/>
    </location>
</feature>
<comment type="similarity">
    <text evidence="10">Belongs to the insect chemoreceptor superfamily. Heteromeric odorant receptor channel (TC 1.A.69) family.</text>
</comment>
<feature type="transmembrane region" description="Helical" evidence="10">
    <location>
        <begin position="186"/>
        <end position="208"/>
    </location>
</feature>
<sequence length="405" mass="47614">MERVTMLDPTKNPIKGFKMILTVSSIQIYDKKYALVIPIAWLICSFISLIFFIITIMKIKTADDIFAFVHHFVVYLSFINSVIWSYYKRDNWDRLIDGTHITFEYRSEIMYKKVAEMTKPRKEWLQKILNLSIFFLIFNILNIWLYSFIEKIQGNKPHLILFPVFPPFDMDYLPWQLVVLLWQQQVISAMLFTVYGVLGALTIFYDYISNEISLLKFAMLHIEERAKEMMKTTKMKYQNLTEQELYKKCLIACTNQCAKHHSIIYDYYLNAIQAVRYTYFIVVIVGIVALVCGGATIIFGSMNIKTKFFGMIIATLIFLYLAFWFGNEVRDLSDTIPWIVYDINWLELPKECHSTLRIMMTRSMKPMALTTSLGQNVDLENFMGLVKAAYSYFNMIYQGSQQGMF</sequence>